<accession>A0A1E8PW39</accession>
<protein>
    <submittedName>
        <fullName evidence="2">Uncharacterized protein</fullName>
    </submittedName>
</protein>
<keyword evidence="3" id="KW-1185">Reference proteome</keyword>
<proteinExistence type="predicted"/>
<feature type="transmembrane region" description="Helical" evidence="1">
    <location>
        <begin position="35"/>
        <end position="63"/>
    </location>
</feature>
<gene>
    <name evidence="2" type="ORF">BEL07_27640</name>
</gene>
<evidence type="ECO:0000256" key="1">
    <source>
        <dbReference type="SAM" id="Phobius"/>
    </source>
</evidence>
<keyword evidence="1" id="KW-0812">Transmembrane</keyword>
<name>A0A1E8PW39_9MYCO</name>
<evidence type="ECO:0000313" key="3">
    <source>
        <dbReference type="Proteomes" id="UP000178953"/>
    </source>
</evidence>
<dbReference type="Proteomes" id="UP000178953">
    <property type="component" value="Unassembled WGS sequence"/>
</dbReference>
<keyword evidence="1" id="KW-0472">Membrane</keyword>
<comment type="caution">
    <text evidence="2">The sequence shown here is derived from an EMBL/GenBank/DDBJ whole genome shotgun (WGS) entry which is preliminary data.</text>
</comment>
<dbReference type="AlphaFoldDB" id="A0A1E8PW39"/>
<dbReference type="EMBL" id="MCHX01000114">
    <property type="protein sequence ID" value="OFJ50542.1"/>
    <property type="molecule type" value="Genomic_DNA"/>
</dbReference>
<sequence length="91" mass="9924">MATWLLAYLGGWAVTTAVAFVAARTMAPRFSCGGGSFALSVLAGAVWPLMLLGALEFASVAMWSTVRSWRKPVEIPESWLMRTPERVLVLH</sequence>
<evidence type="ECO:0000313" key="2">
    <source>
        <dbReference type="EMBL" id="OFJ50542.1"/>
    </source>
</evidence>
<reference evidence="2 3" key="1">
    <citation type="submission" date="2016-09" db="EMBL/GenBank/DDBJ databases">
        <title>genome sequence of Mycobacterium sp. 739 SCH.</title>
        <authorList>
            <person name="Greninger A.L."/>
            <person name="Qin X."/>
            <person name="Jerome K."/>
            <person name="Vora S."/>
            <person name="Quinn K."/>
        </authorList>
    </citation>
    <scope>NUCLEOTIDE SEQUENCE [LARGE SCALE GENOMIC DNA]</scope>
    <source>
        <strain evidence="2 3">SCH</strain>
    </source>
</reference>
<dbReference type="RefSeq" id="WP_070356229.1">
    <property type="nucleotide sequence ID" value="NZ_MCHX01000114.1"/>
</dbReference>
<keyword evidence="1" id="KW-1133">Transmembrane helix</keyword>
<organism evidence="2 3">
    <name type="scientific">Mycolicibacterium grossiae</name>
    <dbReference type="NCBI Taxonomy" id="1552759"/>
    <lineage>
        <taxon>Bacteria</taxon>
        <taxon>Bacillati</taxon>
        <taxon>Actinomycetota</taxon>
        <taxon>Actinomycetes</taxon>
        <taxon>Mycobacteriales</taxon>
        <taxon>Mycobacteriaceae</taxon>
        <taxon>Mycolicibacterium</taxon>
    </lineage>
</organism>